<evidence type="ECO:0000313" key="2">
    <source>
        <dbReference type="EMBL" id="SDJ28215.1"/>
    </source>
</evidence>
<organism evidence="2 3">
    <name type="scientific">Salimicrobium halophilum</name>
    <dbReference type="NCBI Taxonomy" id="86666"/>
    <lineage>
        <taxon>Bacteria</taxon>
        <taxon>Bacillati</taxon>
        <taxon>Bacillota</taxon>
        <taxon>Bacilli</taxon>
        <taxon>Bacillales</taxon>
        <taxon>Bacillaceae</taxon>
        <taxon>Salimicrobium</taxon>
    </lineage>
</organism>
<dbReference type="OrthoDB" id="1651016at2"/>
<keyword evidence="1" id="KW-1133">Transmembrane helix</keyword>
<dbReference type="RefSeq" id="WP_093193191.1">
    <property type="nucleotide sequence ID" value="NZ_FNEV01000003.1"/>
</dbReference>
<reference evidence="3" key="1">
    <citation type="submission" date="2016-10" db="EMBL/GenBank/DDBJ databases">
        <authorList>
            <person name="Varghese N."/>
            <person name="Submissions S."/>
        </authorList>
    </citation>
    <scope>NUCLEOTIDE SEQUENCE [LARGE SCALE GENOMIC DNA]</scope>
    <source>
        <strain evidence="3">DSM 4771</strain>
    </source>
</reference>
<dbReference type="InterPro" id="IPR009526">
    <property type="entry name" value="DUF1146"/>
</dbReference>
<keyword evidence="1" id="KW-0472">Membrane</keyword>
<name>A0A1G8SHI0_9BACI</name>
<dbReference type="STRING" id="86666.SAMN04490247_1445"/>
<protein>
    <submittedName>
        <fullName evidence="2">Conserved hypothetical integral membrane protein</fullName>
    </submittedName>
</protein>
<gene>
    <name evidence="2" type="ORF">SAMN04490247_1445</name>
</gene>
<evidence type="ECO:0000313" key="3">
    <source>
        <dbReference type="Proteomes" id="UP000199225"/>
    </source>
</evidence>
<proteinExistence type="predicted"/>
<keyword evidence="1" id="KW-0812">Transmembrane</keyword>
<dbReference type="AlphaFoldDB" id="A0A1G8SHI0"/>
<dbReference type="Pfam" id="PF06612">
    <property type="entry name" value="DUF1146"/>
    <property type="match status" value="1"/>
</dbReference>
<accession>A0A1G8SHI0</accession>
<sequence length="77" mass="8947">MEEFFVQDALTSMTSHLIFIVITWYALQALNLDGLFRKGKVFEARILMIFLTIALGATVSRFFLDFLSWSNSLIYLF</sequence>
<evidence type="ECO:0000256" key="1">
    <source>
        <dbReference type="SAM" id="Phobius"/>
    </source>
</evidence>
<dbReference type="EMBL" id="FNEV01000003">
    <property type="protein sequence ID" value="SDJ28215.1"/>
    <property type="molecule type" value="Genomic_DNA"/>
</dbReference>
<dbReference type="Proteomes" id="UP000199225">
    <property type="component" value="Unassembled WGS sequence"/>
</dbReference>
<feature type="transmembrane region" description="Helical" evidence="1">
    <location>
        <begin position="44"/>
        <end position="64"/>
    </location>
</feature>
<dbReference type="NCBIfam" id="TIGR02327">
    <property type="entry name" value="int_mem_ywzB"/>
    <property type="match status" value="1"/>
</dbReference>
<keyword evidence="3" id="KW-1185">Reference proteome</keyword>
<feature type="transmembrane region" description="Helical" evidence="1">
    <location>
        <begin position="12"/>
        <end position="32"/>
    </location>
</feature>